<feature type="transmembrane region" description="Helical" evidence="5">
    <location>
        <begin position="59"/>
        <end position="78"/>
    </location>
</feature>
<dbReference type="GO" id="GO:0030288">
    <property type="term" value="C:outer membrane-bounded periplasmic space"/>
    <property type="evidence" value="ECO:0007669"/>
    <property type="project" value="TreeGrafter"/>
</dbReference>
<reference evidence="7 8" key="1">
    <citation type="journal article" date="2016" name="Nat. Commun.">
        <title>Thousands of microbial genomes shed light on interconnected biogeochemical processes in an aquifer system.</title>
        <authorList>
            <person name="Anantharaman K."/>
            <person name="Brown C.T."/>
            <person name="Hug L.A."/>
            <person name="Sharon I."/>
            <person name="Castelle C.J."/>
            <person name="Probst A.J."/>
            <person name="Thomas B.C."/>
            <person name="Singh A."/>
            <person name="Wilkins M.J."/>
            <person name="Karaoz U."/>
            <person name="Brodie E.L."/>
            <person name="Williams K.H."/>
            <person name="Hubbard S.S."/>
            <person name="Banfield J.F."/>
        </authorList>
    </citation>
    <scope>NUCLEOTIDE SEQUENCE [LARGE SCALE GENOMIC DNA]</scope>
</reference>
<keyword evidence="4" id="KW-0720">Serine protease</keyword>
<feature type="domain" description="PDZ" evidence="6">
    <location>
        <begin position="164"/>
        <end position="229"/>
    </location>
</feature>
<gene>
    <name evidence="7" type="ORF">A3A34_00265</name>
</gene>
<dbReference type="PANTHER" id="PTHR32060">
    <property type="entry name" value="TAIL-SPECIFIC PROTEASE"/>
    <property type="match status" value="1"/>
</dbReference>
<evidence type="ECO:0000256" key="4">
    <source>
        <dbReference type="ARBA" id="ARBA00022825"/>
    </source>
</evidence>
<dbReference type="Pfam" id="PF17820">
    <property type="entry name" value="PDZ_6"/>
    <property type="match status" value="1"/>
</dbReference>
<dbReference type="GO" id="GO:0006508">
    <property type="term" value="P:proteolysis"/>
    <property type="evidence" value="ECO:0007669"/>
    <property type="project" value="UniProtKB-KW"/>
</dbReference>
<evidence type="ECO:0000256" key="2">
    <source>
        <dbReference type="ARBA" id="ARBA00022670"/>
    </source>
</evidence>
<dbReference type="Gene3D" id="3.90.226.10">
    <property type="entry name" value="2-enoyl-CoA Hydratase, Chain A, domain 1"/>
    <property type="match status" value="1"/>
</dbReference>
<organism evidence="7 8">
    <name type="scientific">Candidatus Kaiserbacteria bacterium RIFCSPLOWO2_01_FULL_50_24</name>
    <dbReference type="NCBI Taxonomy" id="1798507"/>
    <lineage>
        <taxon>Bacteria</taxon>
        <taxon>Candidatus Kaiseribacteriota</taxon>
    </lineage>
</organism>
<dbReference type="EMBL" id="MFLU01000015">
    <property type="protein sequence ID" value="OGG74810.1"/>
    <property type="molecule type" value="Genomic_DNA"/>
</dbReference>
<dbReference type="CDD" id="cd07560">
    <property type="entry name" value="Peptidase_S41_CPP"/>
    <property type="match status" value="1"/>
</dbReference>
<dbReference type="GO" id="GO:0008236">
    <property type="term" value="F:serine-type peptidase activity"/>
    <property type="evidence" value="ECO:0007669"/>
    <property type="project" value="UniProtKB-KW"/>
</dbReference>
<dbReference type="CDD" id="cd06782">
    <property type="entry name" value="cpPDZ_CPP-like"/>
    <property type="match status" value="1"/>
</dbReference>
<dbReference type="SUPFAM" id="SSF50156">
    <property type="entry name" value="PDZ domain-like"/>
    <property type="match status" value="1"/>
</dbReference>
<dbReference type="Proteomes" id="UP000178587">
    <property type="component" value="Unassembled WGS sequence"/>
</dbReference>
<keyword evidence="5" id="KW-1133">Transmembrane helix</keyword>
<feature type="transmembrane region" description="Helical" evidence="5">
    <location>
        <begin position="6"/>
        <end position="24"/>
    </location>
</feature>
<keyword evidence="5" id="KW-0812">Transmembrane</keyword>
<dbReference type="PANTHER" id="PTHR32060:SF22">
    <property type="entry name" value="CARBOXYL-TERMINAL-PROCESSING PEPTIDASE 3, CHLOROPLASTIC"/>
    <property type="match status" value="1"/>
</dbReference>
<sequence>MVAPPFFLPILLFLYATIFARMQYLRMWIVYGRVLAEKECQKTAPTLTEEERSIDMRTLRLFTVAITGLFLALAPLGAEAQNSQSPEDAARERVVNEVIGLVRDSYIRVLTAEELTELRNNCIIALESDEYMRDCMAQLDPHTRYVTPEALDEFEDAQRPKSFGGVGIVVRHSDDPPGIMVVDIIEGGPSERLGIKAGDVIVEIADESGEMLSTADMMIEETVDLMRGAIGSTVRIKVKRVDEETLISFTITRETIKPKLVYKELKPDGIGYVRLENFGRNATQDIEDALFALVRKNNAPLSGLVLDMRYNLGGLLYEADGVNDLFLTRAPYTTRLGFDEDAATTVQIEARGVLSDYKRFVVGPSGDVLRGAPIVILVNGVCASACELVAKTLQMHGRAIVAGVEKTFGKGTTQSSIPLRSGGKLLLTTYQYVIGPRGCEEPVQGVGVIPDIFLKRAEGEDPIEFSERTLPHAIGTSGISNANCQYHFSVPPAHFDATRRMLGILGLEPIVAPPQE</sequence>
<dbReference type="InterPro" id="IPR005151">
    <property type="entry name" value="Tail-specific_protease"/>
</dbReference>
<evidence type="ECO:0000313" key="8">
    <source>
        <dbReference type="Proteomes" id="UP000178587"/>
    </source>
</evidence>
<evidence type="ECO:0000256" key="1">
    <source>
        <dbReference type="ARBA" id="ARBA00009179"/>
    </source>
</evidence>
<keyword evidence="2" id="KW-0645">Protease</keyword>
<dbReference type="Pfam" id="PF03572">
    <property type="entry name" value="Peptidase_S41"/>
    <property type="match status" value="1"/>
</dbReference>
<comment type="caution">
    <text evidence="7">The sequence shown here is derived from an EMBL/GenBank/DDBJ whole genome shotgun (WGS) entry which is preliminary data.</text>
</comment>
<dbReference type="STRING" id="1798507.A3A34_00265"/>
<keyword evidence="5" id="KW-0472">Membrane</keyword>
<dbReference type="SMART" id="SM00228">
    <property type="entry name" value="PDZ"/>
    <property type="match status" value="1"/>
</dbReference>
<dbReference type="InterPro" id="IPR001478">
    <property type="entry name" value="PDZ"/>
</dbReference>
<comment type="similarity">
    <text evidence="1">Belongs to the peptidase S41A family.</text>
</comment>
<dbReference type="Gene3D" id="2.30.42.10">
    <property type="match status" value="1"/>
</dbReference>
<evidence type="ECO:0000259" key="6">
    <source>
        <dbReference type="PROSITE" id="PS50106"/>
    </source>
</evidence>
<dbReference type="SMART" id="SM00245">
    <property type="entry name" value="TSPc"/>
    <property type="match status" value="1"/>
</dbReference>
<dbReference type="GO" id="GO:0004175">
    <property type="term" value="F:endopeptidase activity"/>
    <property type="evidence" value="ECO:0007669"/>
    <property type="project" value="TreeGrafter"/>
</dbReference>
<name>A0A1F6EMF5_9BACT</name>
<dbReference type="AlphaFoldDB" id="A0A1F6EMF5"/>
<protein>
    <recommendedName>
        <fullName evidence="6">PDZ domain-containing protein</fullName>
    </recommendedName>
</protein>
<accession>A0A1F6EMF5</accession>
<evidence type="ECO:0000256" key="3">
    <source>
        <dbReference type="ARBA" id="ARBA00022801"/>
    </source>
</evidence>
<evidence type="ECO:0000313" key="7">
    <source>
        <dbReference type="EMBL" id="OGG74810.1"/>
    </source>
</evidence>
<dbReference type="PROSITE" id="PS50106">
    <property type="entry name" value="PDZ"/>
    <property type="match status" value="1"/>
</dbReference>
<dbReference type="InterPro" id="IPR029045">
    <property type="entry name" value="ClpP/crotonase-like_dom_sf"/>
</dbReference>
<proteinExistence type="inferred from homology"/>
<evidence type="ECO:0000256" key="5">
    <source>
        <dbReference type="SAM" id="Phobius"/>
    </source>
</evidence>
<keyword evidence="3" id="KW-0378">Hydrolase</keyword>
<dbReference type="SUPFAM" id="SSF52096">
    <property type="entry name" value="ClpP/crotonase"/>
    <property type="match status" value="1"/>
</dbReference>
<dbReference type="InterPro" id="IPR004447">
    <property type="entry name" value="Peptidase_S41A"/>
</dbReference>
<dbReference type="GO" id="GO:0007165">
    <property type="term" value="P:signal transduction"/>
    <property type="evidence" value="ECO:0007669"/>
    <property type="project" value="TreeGrafter"/>
</dbReference>
<dbReference type="Gene3D" id="3.30.750.44">
    <property type="match status" value="1"/>
</dbReference>
<dbReference type="InterPro" id="IPR041489">
    <property type="entry name" value="PDZ_6"/>
</dbReference>
<dbReference type="InterPro" id="IPR036034">
    <property type="entry name" value="PDZ_sf"/>
</dbReference>